<evidence type="ECO:0000256" key="3">
    <source>
        <dbReference type="ARBA" id="ARBA00022723"/>
    </source>
</evidence>
<dbReference type="GO" id="GO:0003985">
    <property type="term" value="F:acetyl-CoA C-acetyltransferase activity"/>
    <property type="evidence" value="ECO:0007669"/>
    <property type="project" value="TreeGrafter"/>
</dbReference>
<keyword evidence="3" id="KW-0479">Metal-binding</keyword>
<dbReference type="Proteomes" id="UP001291623">
    <property type="component" value="Unassembled WGS sequence"/>
</dbReference>
<dbReference type="PANTHER" id="PTHR18919">
    <property type="entry name" value="ACETYL-COA C-ACYLTRANSFERASE"/>
    <property type="match status" value="1"/>
</dbReference>
<dbReference type="AlphaFoldDB" id="A0AAE1QRG2"/>
<comment type="caution">
    <text evidence="9">The sequence shown here is derived from an EMBL/GenBank/DDBJ whole genome shotgun (WGS) entry which is preliminary data.</text>
</comment>
<evidence type="ECO:0008006" key="11">
    <source>
        <dbReference type="Google" id="ProtNLM"/>
    </source>
</evidence>
<evidence type="ECO:0000313" key="10">
    <source>
        <dbReference type="Proteomes" id="UP001291623"/>
    </source>
</evidence>
<comment type="similarity">
    <text evidence="1 6">Belongs to the thiolase-like superfamily. Thiolase family.</text>
</comment>
<evidence type="ECO:0000256" key="4">
    <source>
        <dbReference type="ARBA" id="ARBA00022958"/>
    </source>
</evidence>
<keyword evidence="4" id="KW-0630">Potassium</keyword>
<dbReference type="GO" id="GO:0005739">
    <property type="term" value="C:mitochondrion"/>
    <property type="evidence" value="ECO:0007669"/>
    <property type="project" value="TreeGrafter"/>
</dbReference>
<dbReference type="CDD" id="cd00751">
    <property type="entry name" value="thiolase"/>
    <property type="match status" value="1"/>
</dbReference>
<dbReference type="InterPro" id="IPR016039">
    <property type="entry name" value="Thiolase-like"/>
</dbReference>
<dbReference type="Pfam" id="PF02803">
    <property type="entry name" value="Thiolase_C"/>
    <property type="match status" value="1"/>
</dbReference>
<dbReference type="PROSITE" id="PS00098">
    <property type="entry name" value="THIOLASE_1"/>
    <property type="match status" value="1"/>
</dbReference>
<keyword evidence="5 6" id="KW-0012">Acyltransferase</keyword>
<evidence type="ECO:0000259" key="8">
    <source>
        <dbReference type="Pfam" id="PF02803"/>
    </source>
</evidence>
<sequence>MVGQAPTRQVALNSGLSLKTVTTTVNKVCASGMKAIMIASQHIQLNPNEILIAGGMESMSNVPFYLKREDLPYGGFKVIDGILNDGLTDAFDPMHMGHCGKKGKPDIIMTEDEEIKRVNFDKFPSLPTVFDKANGTITAANASKLNDGAAACLLMSDQTLKEVNVEPLARIVSIADGACAPIDFPIAPVEAVKKALNLAKINVKDISRWEINEAFSCVVLANEKLLGLNLDQINVNGGAVSMGHPIG</sequence>
<keyword evidence="10" id="KW-1185">Reference proteome</keyword>
<dbReference type="InterPro" id="IPR020615">
    <property type="entry name" value="Thiolase_acyl_enz_int_AS"/>
</dbReference>
<dbReference type="Gene3D" id="3.40.47.10">
    <property type="match status" value="3"/>
</dbReference>
<dbReference type="GO" id="GO:0006635">
    <property type="term" value="P:fatty acid beta-oxidation"/>
    <property type="evidence" value="ECO:0007669"/>
    <property type="project" value="TreeGrafter"/>
</dbReference>
<dbReference type="InterPro" id="IPR002155">
    <property type="entry name" value="Thiolase"/>
</dbReference>
<accession>A0AAE1QRG2</accession>
<evidence type="ECO:0000256" key="2">
    <source>
        <dbReference type="ARBA" id="ARBA00022679"/>
    </source>
</evidence>
<dbReference type="Pfam" id="PF00108">
    <property type="entry name" value="Thiolase_N"/>
    <property type="match status" value="1"/>
</dbReference>
<dbReference type="SUPFAM" id="SSF53901">
    <property type="entry name" value="Thiolase-like"/>
    <property type="match status" value="1"/>
</dbReference>
<feature type="domain" description="Thiolase C-terminal" evidence="8">
    <location>
        <begin position="166"/>
        <end position="247"/>
    </location>
</feature>
<dbReference type="PANTHER" id="PTHR18919:SF156">
    <property type="entry name" value="ACETYL-COA ACETYLTRANSFERASE, MITOCHONDRIAL"/>
    <property type="match status" value="1"/>
</dbReference>
<dbReference type="InterPro" id="IPR020617">
    <property type="entry name" value="Thiolase_C"/>
</dbReference>
<evidence type="ECO:0000259" key="7">
    <source>
        <dbReference type="Pfam" id="PF00108"/>
    </source>
</evidence>
<dbReference type="EMBL" id="JAVYJV010000095">
    <property type="protein sequence ID" value="KAK4336752.1"/>
    <property type="molecule type" value="Genomic_DNA"/>
</dbReference>
<reference evidence="9" key="1">
    <citation type="submission" date="2023-12" db="EMBL/GenBank/DDBJ databases">
        <title>Genome assembly of Anisodus tanguticus.</title>
        <authorList>
            <person name="Wang Y.-J."/>
        </authorList>
    </citation>
    <scope>NUCLEOTIDE SEQUENCE</scope>
    <source>
        <strain evidence="9">KB-2021</strain>
        <tissue evidence="9">Leaf</tissue>
    </source>
</reference>
<evidence type="ECO:0000256" key="6">
    <source>
        <dbReference type="RuleBase" id="RU003557"/>
    </source>
</evidence>
<evidence type="ECO:0000313" key="9">
    <source>
        <dbReference type="EMBL" id="KAK4336752.1"/>
    </source>
</evidence>
<dbReference type="GO" id="GO:0046872">
    <property type="term" value="F:metal ion binding"/>
    <property type="evidence" value="ECO:0007669"/>
    <property type="project" value="UniProtKB-KW"/>
</dbReference>
<name>A0AAE1QRG2_9SOLA</name>
<organism evidence="9 10">
    <name type="scientific">Anisodus tanguticus</name>
    <dbReference type="NCBI Taxonomy" id="243964"/>
    <lineage>
        <taxon>Eukaryota</taxon>
        <taxon>Viridiplantae</taxon>
        <taxon>Streptophyta</taxon>
        <taxon>Embryophyta</taxon>
        <taxon>Tracheophyta</taxon>
        <taxon>Spermatophyta</taxon>
        <taxon>Magnoliopsida</taxon>
        <taxon>eudicotyledons</taxon>
        <taxon>Gunneridae</taxon>
        <taxon>Pentapetalae</taxon>
        <taxon>asterids</taxon>
        <taxon>lamiids</taxon>
        <taxon>Solanales</taxon>
        <taxon>Solanaceae</taxon>
        <taxon>Solanoideae</taxon>
        <taxon>Hyoscyameae</taxon>
        <taxon>Anisodus</taxon>
    </lineage>
</organism>
<evidence type="ECO:0000256" key="1">
    <source>
        <dbReference type="ARBA" id="ARBA00010982"/>
    </source>
</evidence>
<protein>
    <recommendedName>
        <fullName evidence="11">Acetoacetyl-CoA thiolase</fullName>
    </recommendedName>
</protein>
<evidence type="ECO:0000256" key="5">
    <source>
        <dbReference type="ARBA" id="ARBA00023315"/>
    </source>
</evidence>
<keyword evidence="2 6" id="KW-0808">Transferase</keyword>
<feature type="domain" description="Thiolase N-terminal" evidence="7">
    <location>
        <begin position="3"/>
        <end position="101"/>
    </location>
</feature>
<proteinExistence type="inferred from homology"/>
<dbReference type="InterPro" id="IPR020616">
    <property type="entry name" value="Thiolase_N"/>
</dbReference>
<gene>
    <name evidence="9" type="ORF">RND71_043767</name>
</gene>